<evidence type="ECO:0000256" key="5">
    <source>
        <dbReference type="ARBA" id="ARBA00022801"/>
    </source>
</evidence>
<keyword evidence="3 7" id="KW-0645">Protease</keyword>
<dbReference type="GO" id="GO:0043171">
    <property type="term" value="P:peptide catabolic process"/>
    <property type="evidence" value="ECO:0007669"/>
    <property type="project" value="UniProtKB-UniRule"/>
</dbReference>
<sequence length="716" mass="82050">MIKKLKVLFLGLFFLATTAVKADEGMWLLPLLKKYNIEVMKQKGFKLTAEDIYNINQASIKDAVIIFGGGCTGEVVSDQGLVLTNHHCGYGAIQQHSTPEHDYLEDGFWAKSFEEEIPTPGLSVTFLVRMEDVTDKVTAELKPEMSEAERGKIIREVGSKISKEATEGTNYKASVRSFFGGNQFFLLVYEVFNDVRLVGAPPSSIGKFGHDTDNWMWPRHTGDFSVFRIYASKDNKPADYSPDNVPYKPKYHLPISLKGVKNGDFTMIMGYPGSTQRYMTSYEVDERMNITNKNRIYIRGVKQDIWLKDMQADKAINIKYASKYARSSNYWKNSIGMNKALKRLKVYDFKKQQEQEFMKWVKASPERVEKYGKALDLIKEGVEGRKDYLHATQYIGETFFYGAEAIGFASSARYLADALESENQDEITKNVERLKERAADFFKDYSQSTDHKTTKAMFRIYMENVPEKYQPDIYNVIRKKYKGDVEKYVDKMFAKTIFTDPAKFNAFLEKPSLKTLQKDPVFVASKSIIGKYMEIRALMAPFNEKLERGQRLYIAGILEMNQGKPMYPDANFTMRLTYGEIKDYYPMDAVHYDYYTTLKGVMEKEDPDNWEFVVSDKLKELYNSKDYGRYGVDGRMPVAFISTNDITGGNSGSPVMNGNGELIGIAFDGNWEAMSGDIVFEKDLQRTISVDIRYVLFVIDKYAGAKRLIDEMTLIE</sequence>
<comment type="function">
    <text evidence="7">Catalyzes the removal of dipeptides from the N-terminus of oligopeptides.</text>
</comment>
<dbReference type="SUPFAM" id="SSF50494">
    <property type="entry name" value="Trypsin-like serine proteases"/>
    <property type="match status" value="1"/>
</dbReference>
<comment type="similarity">
    <text evidence="1 7">Belongs to the peptidase S46 family.</text>
</comment>
<dbReference type="RefSeq" id="WP_173076046.1">
    <property type="nucleotide sequence ID" value="NZ_CP041345.1"/>
</dbReference>
<evidence type="ECO:0000256" key="7">
    <source>
        <dbReference type="RuleBase" id="RU366067"/>
    </source>
</evidence>
<dbReference type="Proteomes" id="UP000500961">
    <property type="component" value="Chromosome"/>
</dbReference>
<evidence type="ECO:0000256" key="6">
    <source>
        <dbReference type="ARBA" id="ARBA00022825"/>
    </source>
</evidence>
<proteinExistence type="inferred from homology"/>
<gene>
    <name evidence="8" type="ORF">FHG85_11540</name>
</gene>
<dbReference type="GO" id="GO:0070009">
    <property type="term" value="F:serine-type aminopeptidase activity"/>
    <property type="evidence" value="ECO:0007669"/>
    <property type="project" value="UniProtKB-UniRule"/>
</dbReference>
<dbReference type="Gene3D" id="2.40.10.10">
    <property type="entry name" value="Trypsin-like serine proteases"/>
    <property type="match status" value="1"/>
</dbReference>
<organism evidence="8 9">
    <name type="scientific">Tenuifilum thalassicum</name>
    <dbReference type="NCBI Taxonomy" id="2590900"/>
    <lineage>
        <taxon>Bacteria</taxon>
        <taxon>Pseudomonadati</taxon>
        <taxon>Bacteroidota</taxon>
        <taxon>Bacteroidia</taxon>
        <taxon>Bacteroidales</taxon>
        <taxon>Tenuifilaceae</taxon>
        <taxon>Tenuifilum</taxon>
    </lineage>
</organism>
<evidence type="ECO:0000313" key="8">
    <source>
        <dbReference type="EMBL" id="QKG80869.1"/>
    </source>
</evidence>
<dbReference type="AlphaFoldDB" id="A0A7D3Y5T3"/>
<keyword evidence="6 7" id="KW-0720">Serine protease</keyword>
<evidence type="ECO:0000256" key="4">
    <source>
        <dbReference type="ARBA" id="ARBA00022729"/>
    </source>
</evidence>
<dbReference type="Pfam" id="PF10459">
    <property type="entry name" value="Peptidase_S46"/>
    <property type="match status" value="1"/>
</dbReference>
<dbReference type="KEGG" id="ttz:FHG85_11540"/>
<dbReference type="GO" id="GO:0008239">
    <property type="term" value="F:dipeptidyl-peptidase activity"/>
    <property type="evidence" value="ECO:0007669"/>
    <property type="project" value="UniProtKB-UniRule"/>
</dbReference>
<dbReference type="InterPro" id="IPR009003">
    <property type="entry name" value="Peptidase_S1_PA"/>
</dbReference>
<evidence type="ECO:0000256" key="2">
    <source>
        <dbReference type="ARBA" id="ARBA00022438"/>
    </source>
</evidence>
<dbReference type="GO" id="GO:0006508">
    <property type="term" value="P:proteolysis"/>
    <property type="evidence" value="ECO:0007669"/>
    <property type="project" value="UniProtKB-KW"/>
</dbReference>
<keyword evidence="2 7" id="KW-0031">Aminopeptidase</keyword>
<dbReference type="PANTHER" id="PTHR38469:SF1">
    <property type="entry name" value="PERIPLASMIC PEPTIDASE SUBFAMILY S1B"/>
    <property type="match status" value="1"/>
</dbReference>
<keyword evidence="4 7" id="KW-0732">Signal</keyword>
<dbReference type="EMBL" id="CP041345">
    <property type="protein sequence ID" value="QKG80869.1"/>
    <property type="molecule type" value="Genomic_DNA"/>
</dbReference>
<keyword evidence="5 7" id="KW-0378">Hydrolase</keyword>
<dbReference type="EC" id="3.4.14.-" evidence="7"/>
<evidence type="ECO:0000313" key="9">
    <source>
        <dbReference type="Proteomes" id="UP000500961"/>
    </source>
</evidence>
<dbReference type="InterPro" id="IPR043504">
    <property type="entry name" value="Peptidase_S1_PA_chymotrypsin"/>
</dbReference>
<evidence type="ECO:0000256" key="3">
    <source>
        <dbReference type="ARBA" id="ARBA00022670"/>
    </source>
</evidence>
<evidence type="ECO:0000256" key="1">
    <source>
        <dbReference type="ARBA" id="ARBA00010491"/>
    </source>
</evidence>
<keyword evidence="9" id="KW-1185">Reference proteome</keyword>
<dbReference type="PANTHER" id="PTHR38469">
    <property type="entry name" value="PERIPLASMIC PEPTIDASE SUBFAMILY S1B"/>
    <property type="match status" value="1"/>
</dbReference>
<reference evidence="8 9" key="1">
    <citation type="submission" date="2019-07" db="EMBL/GenBank/DDBJ databases">
        <title>Thalassofilum flectens gen. nov., sp. nov., a novel moderate thermophilic anaerobe from a shallow sea hot spring in Kunashir Island (Russia), representing a new family in the order Bacteroidales, and proposal of Thalassofilacea fam. nov.</title>
        <authorList>
            <person name="Kochetkova T.V."/>
            <person name="Podosokorskaya O.A."/>
            <person name="Novikov A."/>
            <person name="Elcheninov A.G."/>
            <person name="Toshchakov S.V."/>
            <person name="Kublanov I.V."/>
        </authorList>
    </citation>
    <scope>NUCLEOTIDE SEQUENCE [LARGE SCALE GENOMIC DNA]</scope>
    <source>
        <strain evidence="8 9">38-H</strain>
    </source>
</reference>
<dbReference type="InterPro" id="IPR019500">
    <property type="entry name" value="Pep_S46"/>
</dbReference>
<name>A0A7D3Y5T3_9BACT</name>
<protein>
    <recommendedName>
        <fullName evidence="7">Dipeptidyl-peptidase</fullName>
        <ecNumber evidence="7">3.4.14.-</ecNumber>
    </recommendedName>
</protein>
<accession>A0A7D3Y5T3</accession>
<feature type="signal peptide" evidence="7">
    <location>
        <begin position="1"/>
        <end position="22"/>
    </location>
</feature>
<feature type="chain" id="PRO_5029939416" description="Dipeptidyl-peptidase" evidence="7">
    <location>
        <begin position="23"/>
        <end position="716"/>
    </location>
</feature>